<dbReference type="GeneID" id="20244129"/>
<evidence type="ECO:0000313" key="3">
    <source>
        <dbReference type="Proteomes" id="UP000030746"/>
    </source>
</evidence>
<sequence length="141" mass="15930">MFDVPQDIPLPPQPKPRKRKASVSIASRESEESDEEGEVVIVERNDVHDSSASPAMIDPPDDLDDGSDSSSSLVLDEQLPQRSSRVRRPPQRYQDYVMSQSVTTKTCPPSVLALILSDEFLELPLDRRKSISQFLKKEFEF</sequence>
<keyword evidence="3" id="KW-1185">Reference proteome</keyword>
<accession>V4CPU8</accession>
<evidence type="ECO:0000256" key="1">
    <source>
        <dbReference type="SAM" id="MobiDB-lite"/>
    </source>
</evidence>
<gene>
    <name evidence="2" type="ORF">LOTGIDRAFT_176997</name>
</gene>
<feature type="compositionally biased region" description="Low complexity" evidence="1">
    <location>
        <begin position="68"/>
        <end position="83"/>
    </location>
</feature>
<protein>
    <submittedName>
        <fullName evidence="2">Uncharacterized protein</fullName>
    </submittedName>
</protein>
<feature type="region of interest" description="Disordered" evidence="1">
    <location>
        <begin position="1"/>
        <end position="91"/>
    </location>
</feature>
<reference evidence="2 3" key="1">
    <citation type="journal article" date="2013" name="Nature">
        <title>Insights into bilaterian evolution from three spiralian genomes.</title>
        <authorList>
            <person name="Simakov O."/>
            <person name="Marletaz F."/>
            <person name="Cho S.J."/>
            <person name="Edsinger-Gonzales E."/>
            <person name="Havlak P."/>
            <person name="Hellsten U."/>
            <person name="Kuo D.H."/>
            <person name="Larsson T."/>
            <person name="Lv J."/>
            <person name="Arendt D."/>
            <person name="Savage R."/>
            <person name="Osoegawa K."/>
            <person name="de Jong P."/>
            <person name="Grimwood J."/>
            <person name="Chapman J.A."/>
            <person name="Shapiro H."/>
            <person name="Aerts A."/>
            <person name="Otillar R.P."/>
            <person name="Terry A.Y."/>
            <person name="Boore J.L."/>
            <person name="Grigoriev I.V."/>
            <person name="Lindberg D.R."/>
            <person name="Seaver E.C."/>
            <person name="Weisblat D.A."/>
            <person name="Putnam N.H."/>
            <person name="Rokhsar D.S."/>
        </authorList>
    </citation>
    <scope>NUCLEOTIDE SEQUENCE [LARGE SCALE GENOMIC DNA]</scope>
</reference>
<organism evidence="2 3">
    <name type="scientific">Lottia gigantea</name>
    <name type="common">Giant owl limpet</name>
    <dbReference type="NCBI Taxonomy" id="225164"/>
    <lineage>
        <taxon>Eukaryota</taxon>
        <taxon>Metazoa</taxon>
        <taxon>Spiralia</taxon>
        <taxon>Lophotrochozoa</taxon>
        <taxon>Mollusca</taxon>
        <taxon>Gastropoda</taxon>
        <taxon>Patellogastropoda</taxon>
        <taxon>Lottioidea</taxon>
        <taxon>Lottiidae</taxon>
        <taxon>Lottia</taxon>
    </lineage>
</organism>
<dbReference type="EMBL" id="KB199743">
    <property type="protein sequence ID" value="ESP04445.1"/>
    <property type="molecule type" value="Genomic_DNA"/>
</dbReference>
<name>V4CPU8_LOTGI</name>
<dbReference type="AlphaFoldDB" id="V4CPU8"/>
<proteinExistence type="predicted"/>
<dbReference type="CTD" id="20244129"/>
<dbReference type="KEGG" id="lgi:LOTGIDRAFT_176997"/>
<dbReference type="Proteomes" id="UP000030746">
    <property type="component" value="Unassembled WGS sequence"/>
</dbReference>
<dbReference type="RefSeq" id="XP_009044868.1">
    <property type="nucleotide sequence ID" value="XM_009046620.1"/>
</dbReference>
<evidence type="ECO:0000313" key="2">
    <source>
        <dbReference type="EMBL" id="ESP04445.1"/>
    </source>
</evidence>